<reference evidence="2 3" key="1">
    <citation type="journal article" date="2021" name="Front. Microbiol.">
        <title>Comprehensive Comparative Genomics and Phenotyping of Methylobacterium Species.</title>
        <authorList>
            <person name="Alessa O."/>
            <person name="Ogura Y."/>
            <person name="Fujitani Y."/>
            <person name="Takami H."/>
            <person name="Hayashi T."/>
            <person name="Sahin N."/>
            <person name="Tani A."/>
        </authorList>
    </citation>
    <scope>NUCLEOTIDE SEQUENCE [LARGE SCALE GENOMIC DNA]</scope>
    <source>
        <strain evidence="2 3">DSM 23679</strain>
    </source>
</reference>
<keyword evidence="3" id="KW-1185">Reference proteome</keyword>
<evidence type="ECO:0000313" key="3">
    <source>
        <dbReference type="Proteomes" id="UP001055117"/>
    </source>
</evidence>
<feature type="chain" id="PRO_5047321795" description="Secreted protein" evidence="1">
    <location>
        <begin position="28"/>
        <end position="130"/>
    </location>
</feature>
<evidence type="ECO:0008006" key="4">
    <source>
        <dbReference type="Google" id="ProtNLM"/>
    </source>
</evidence>
<proteinExistence type="predicted"/>
<keyword evidence="1" id="KW-0732">Signal</keyword>
<organism evidence="2 3">
    <name type="scientific">Methylobacterium cerastii</name>
    <dbReference type="NCBI Taxonomy" id="932741"/>
    <lineage>
        <taxon>Bacteria</taxon>
        <taxon>Pseudomonadati</taxon>
        <taxon>Pseudomonadota</taxon>
        <taxon>Alphaproteobacteria</taxon>
        <taxon>Hyphomicrobiales</taxon>
        <taxon>Methylobacteriaceae</taxon>
        <taxon>Methylobacterium</taxon>
    </lineage>
</organism>
<accession>A0ABQ4QN77</accession>
<evidence type="ECO:0000256" key="1">
    <source>
        <dbReference type="SAM" id="SignalP"/>
    </source>
</evidence>
<sequence>MGKTVNPTRSRPVSACVLALLAGPAMADTLPLRHGAYVTVGTDCKDPPNVALRTYDGAGIGSSKSNDCRPRVVSRQGNVFEIEQSCRQYGGPDLPRATERSTVRVDGPTAFTDLTNSAAEGYRLCPELKP</sequence>
<name>A0ABQ4QN77_9HYPH</name>
<dbReference type="EMBL" id="BPQG01000087">
    <property type="protein sequence ID" value="GJD46713.1"/>
    <property type="molecule type" value="Genomic_DNA"/>
</dbReference>
<gene>
    <name evidence="2" type="ORF">AFCDBAGC_4597</name>
</gene>
<protein>
    <recommendedName>
        <fullName evidence="4">Secreted protein</fullName>
    </recommendedName>
</protein>
<feature type="signal peptide" evidence="1">
    <location>
        <begin position="1"/>
        <end position="27"/>
    </location>
</feature>
<comment type="caution">
    <text evidence="2">The sequence shown here is derived from an EMBL/GenBank/DDBJ whole genome shotgun (WGS) entry which is preliminary data.</text>
</comment>
<evidence type="ECO:0000313" key="2">
    <source>
        <dbReference type="EMBL" id="GJD46713.1"/>
    </source>
</evidence>
<dbReference type="Proteomes" id="UP001055117">
    <property type="component" value="Unassembled WGS sequence"/>
</dbReference>